<dbReference type="Proteomes" id="UP000799772">
    <property type="component" value="Unassembled WGS sequence"/>
</dbReference>
<feature type="signal peptide" evidence="2">
    <location>
        <begin position="1"/>
        <end position="17"/>
    </location>
</feature>
<organism evidence="3 4">
    <name type="scientific">Rhizodiscina lignyota</name>
    <dbReference type="NCBI Taxonomy" id="1504668"/>
    <lineage>
        <taxon>Eukaryota</taxon>
        <taxon>Fungi</taxon>
        <taxon>Dikarya</taxon>
        <taxon>Ascomycota</taxon>
        <taxon>Pezizomycotina</taxon>
        <taxon>Dothideomycetes</taxon>
        <taxon>Pleosporomycetidae</taxon>
        <taxon>Aulographales</taxon>
        <taxon>Rhizodiscinaceae</taxon>
        <taxon>Rhizodiscina</taxon>
    </lineage>
</organism>
<accession>A0A9P4MBP4</accession>
<gene>
    <name evidence="3" type="ORF">NA57DRAFT_55858</name>
</gene>
<evidence type="ECO:0000313" key="3">
    <source>
        <dbReference type="EMBL" id="KAF2099924.1"/>
    </source>
</evidence>
<dbReference type="OrthoDB" id="4991875at2759"/>
<sequence>MLAISLLSLATVACAQSSTVSLLLLDTDPQKLVASVVEANPTSTVYVLNCPDGTDSNDCGTFNEWVTAGENFYAMNMTEGDFSATWSCDVAGTTSASCSQSFGGAEANDPGTTTTELSASEITYYPVVITAGAQKLNGAATATAAPASNSASSTGASATVTSAAILFPEVDPKQLAASVVSAGPSTTIYQIDCATGENKNESCPFGADSGIGPLKPWITMGGQSFFGANFSQAGQEVTLSCTVSSTSSASCVERLSESVQGSGTMTTALTTEMALSYGSVTITGGAEKLASATGASGSGSGSGASGSSASSTGAAPRETGGLGLLAMAAVAGAVLV</sequence>
<evidence type="ECO:0000256" key="2">
    <source>
        <dbReference type="SAM" id="SignalP"/>
    </source>
</evidence>
<feature type="region of interest" description="Disordered" evidence="1">
    <location>
        <begin position="291"/>
        <end position="315"/>
    </location>
</feature>
<dbReference type="PANTHER" id="PTHR40640:SF1">
    <property type="entry name" value="ANCHORED GLYCOPROTEIN, PUTATIVE (AFU_ORTHOLOGUE AFUA_8G04860)-RELATED"/>
    <property type="match status" value="1"/>
</dbReference>
<dbReference type="AlphaFoldDB" id="A0A9P4MBP4"/>
<feature type="chain" id="PRO_5040499107" evidence="2">
    <location>
        <begin position="18"/>
        <end position="336"/>
    </location>
</feature>
<evidence type="ECO:0000256" key="1">
    <source>
        <dbReference type="SAM" id="MobiDB-lite"/>
    </source>
</evidence>
<dbReference type="EMBL" id="ML978125">
    <property type="protein sequence ID" value="KAF2099924.1"/>
    <property type="molecule type" value="Genomic_DNA"/>
</dbReference>
<name>A0A9P4MBP4_9PEZI</name>
<dbReference type="PANTHER" id="PTHR40640">
    <property type="entry name" value="ANCHORED GLYCOPROTEIN, PUTATIVE (AFU_ORTHOLOGUE AFUA_8G04860)-RELATED"/>
    <property type="match status" value="1"/>
</dbReference>
<keyword evidence="4" id="KW-1185">Reference proteome</keyword>
<keyword evidence="2" id="KW-0732">Signal</keyword>
<evidence type="ECO:0000313" key="4">
    <source>
        <dbReference type="Proteomes" id="UP000799772"/>
    </source>
</evidence>
<comment type="caution">
    <text evidence="3">The sequence shown here is derived from an EMBL/GenBank/DDBJ whole genome shotgun (WGS) entry which is preliminary data.</text>
</comment>
<feature type="compositionally biased region" description="Low complexity" evidence="1">
    <location>
        <begin position="305"/>
        <end position="315"/>
    </location>
</feature>
<protein>
    <submittedName>
        <fullName evidence="3">Uncharacterized protein</fullName>
    </submittedName>
</protein>
<proteinExistence type="predicted"/>
<reference evidence="3" key="1">
    <citation type="journal article" date="2020" name="Stud. Mycol.">
        <title>101 Dothideomycetes genomes: a test case for predicting lifestyles and emergence of pathogens.</title>
        <authorList>
            <person name="Haridas S."/>
            <person name="Albert R."/>
            <person name="Binder M."/>
            <person name="Bloem J."/>
            <person name="Labutti K."/>
            <person name="Salamov A."/>
            <person name="Andreopoulos B."/>
            <person name="Baker S."/>
            <person name="Barry K."/>
            <person name="Bills G."/>
            <person name="Bluhm B."/>
            <person name="Cannon C."/>
            <person name="Castanera R."/>
            <person name="Culley D."/>
            <person name="Daum C."/>
            <person name="Ezra D."/>
            <person name="Gonzalez J."/>
            <person name="Henrissat B."/>
            <person name="Kuo A."/>
            <person name="Liang C."/>
            <person name="Lipzen A."/>
            <person name="Lutzoni F."/>
            <person name="Magnuson J."/>
            <person name="Mondo S."/>
            <person name="Nolan M."/>
            <person name="Ohm R."/>
            <person name="Pangilinan J."/>
            <person name="Park H.-J."/>
            <person name="Ramirez L."/>
            <person name="Alfaro M."/>
            <person name="Sun H."/>
            <person name="Tritt A."/>
            <person name="Yoshinaga Y."/>
            <person name="Zwiers L.-H."/>
            <person name="Turgeon B."/>
            <person name="Goodwin S."/>
            <person name="Spatafora J."/>
            <person name="Crous P."/>
            <person name="Grigoriev I."/>
        </authorList>
    </citation>
    <scope>NUCLEOTIDE SEQUENCE</scope>
    <source>
        <strain evidence="3">CBS 133067</strain>
    </source>
</reference>